<dbReference type="RefSeq" id="WP_081969101.1">
    <property type="nucleotide sequence ID" value="NZ_FNNA01000007.1"/>
</dbReference>
<dbReference type="GO" id="GO:0016787">
    <property type="term" value="F:hydrolase activity"/>
    <property type="evidence" value="ECO:0007669"/>
    <property type="project" value="UniProtKB-KW"/>
</dbReference>
<dbReference type="Pfam" id="PF05013">
    <property type="entry name" value="FGase"/>
    <property type="match status" value="1"/>
</dbReference>
<dbReference type="AlphaFoldDB" id="A0A1H3C3S9"/>
<keyword evidence="1" id="KW-0378">Hydrolase</keyword>
<name>A0A1H3C3S9_9RHOB</name>
<dbReference type="EMBL" id="FNNA01000007">
    <property type="protein sequence ID" value="SDX48832.1"/>
    <property type="molecule type" value="Genomic_DNA"/>
</dbReference>
<dbReference type="InterPro" id="IPR007709">
    <property type="entry name" value="N-FG_amidohydro"/>
</dbReference>
<evidence type="ECO:0000313" key="2">
    <source>
        <dbReference type="Proteomes" id="UP000182944"/>
    </source>
</evidence>
<gene>
    <name evidence="1" type="ORF">SAMN05444276_107101</name>
</gene>
<evidence type="ECO:0000313" key="1">
    <source>
        <dbReference type="EMBL" id="SDX48832.1"/>
    </source>
</evidence>
<protein>
    <submittedName>
        <fullName evidence="1">N-formylglutamate amidohydrolase</fullName>
    </submittedName>
</protein>
<dbReference type="SUPFAM" id="SSF53187">
    <property type="entry name" value="Zn-dependent exopeptidases"/>
    <property type="match status" value="1"/>
</dbReference>
<dbReference type="Gene3D" id="3.40.630.40">
    <property type="entry name" value="Zn-dependent exopeptidases"/>
    <property type="match status" value="1"/>
</dbReference>
<proteinExistence type="predicted"/>
<dbReference type="Proteomes" id="UP000182944">
    <property type="component" value="Unassembled WGS sequence"/>
</dbReference>
<dbReference type="OrthoDB" id="9802050at2"/>
<keyword evidence="2" id="KW-1185">Reference proteome</keyword>
<accession>A0A1H3C3S9</accession>
<sequence length="291" mass="30858">MAQDAAAGHSGGVELTRPAHWRAGVILASPHSGRDYPPWFLAESVLDPLALRSSEDAYVDRLIAPAVAAGAVTLAARVPRVVVDLNRGPEDLDPAAIDGLPPRRLDARILSGLGVVPRVVARGRPIRHGKLSEAEARRRIEAYWRPYHAALAAVMDEAVATFGRAVLIDVHSMPREALSHLNAPRPDIVLGDRNGASADPGVSARVHGALTGAGFRVRRNSPFAGAFVAAAYGRPGQNRHVVQIEIDRGLYLDEAMVRPHAGYAGFADRFARVVAELAGIAPAAPGRIAAE</sequence>
<organism evidence="1 2">
    <name type="scientific">Paracoccus sanguinis</name>
    <dbReference type="NCBI Taxonomy" id="1545044"/>
    <lineage>
        <taxon>Bacteria</taxon>
        <taxon>Pseudomonadati</taxon>
        <taxon>Pseudomonadota</taxon>
        <taxon>Alphaproteobacteria</taxon>
        <taxon>Rhodobacterales</taxon>
        <taxon>Paracoccaceae</taxon>
        <taxon>Paracoccus</taxon>
    </lineage>
</organism>
<reference evidence="2" key="1">
    <citation type="submission" date="2016-10" db="EMBL/GenBank/DDBJ databases">
        <authorList>
            <person name="Varghese N."/>
            <person name="Submissions S."/>
        </authorList>
    </citation>
    <scope>NUCLEOTIDE SEQUENCE [LARGE SCALE GENOMIC DNA]</scope>
    <source>
        <strain evidence="2">DSM 29303</strain>
    </source>
</reference>
<dbReference type="STRING" id="1545044.SAMN05444276_107101"/>